<keyword evidence="2" id="KW-1133">Transmembrane helix</keyword>
<evidence type="ECO:0000259" key="4">
    <source>
        <dbReference type="PROSITE" id="PS50024"/>
    </source>
</evidence>
<evidence type="ECO:0000256" key="2">
    <source>
        <dbReference type="SAM" id="Phobius"/>
    </source>
</evidence>
<feature type="region of interest" description="Disordered" evidence="1">
    <location>
        <begin position="107"/>
        <end position="128"/>
    </location>
</feature>
<evidence type="ECO:0000256" key="3">
    <source>
        <dbReference type="SAM" id="SignalP"/>
    </source>
</evidence>
<feature type="signal peptide" evidence="3">
    <location>
        <begin position="1"/>
        <end position="19"/>
    </location>
</feature>
<dbReference type="PROSITE" id="PS50024">
    <property type="entry name" value="SEA"/>
    <property type="match status" value="1"/>
</dbReference>
<sequence length="758" mass="81744">MRRALVVIIPILIAAVVAAERVIDDTDENSDDIFERPPQLESIDRSPTDEFGVSALPGEIQFHRRGHEGGFGVAEDEEEENQGSDGFPRMTAMVDEPAISTNETEEHLMPLPGTTDDRPLDGTRTDTRSGAKKVVEPFPTLLANSPGAAEKEMIIELTMAPNTSLGGFGTALAEGEREPVIEYDIEESAGKSSEEEMSPVERNLTAAVVFQSTTTSPTETTRTTTTTTTSSPSDGADVTPDASHFPTRDRAGIFPSESTEQLTSNGRPPTEKPPPARVPTKSADSVEGTDPPFAMVDPTIFNPDNLFAVPGAPGIEEPSEAAKEDIEVEDSELKKALSSEAHLPTSTVESIMTSIASTLKPSTQTESPTTTTPMPSTTTSSATVTTLTTTTTTTSTTTAAPLEHSTTTPFHLPPLVISTSTSESTTPSTTESTTPSTSSESTTSFSTSNFPEETEQMHEEDHETSASAEEVAFEDRPFETTEAMPFDPTAAHFGDSQEQLWMSTHGHNEFEEPSTTTPPLVAHKTPFHIMLKGLEYIPDFADPDSGKFRKLRDQLLPDLRRHFEKVLHDFIAVDLSAVEKERGVVAHGVVYTRSSIVDLYETANKVEAELELTQMRLGGNEIDGGTFTINGINARTPVERVQQSAASSDSSIAFIIAGIITIGVIVILIVVFVTILMNNHRRGVGSIKLKEDAEAEAGRRAQMHYGNVNLMSYNSPPPPQPPSTQLLQSLPHVVINTKTGSRPSSTMTSPTTPRSNMH</sequence>
<proteinExistence type="predicted"/>
<keyword evidence="6" id="KW-1185">Reference proteome</keyword>
<comment type="caution">
    <text evidence="5">The sequence shown here is derived from an EMBL/GenBank/DDBJ whole genome shotgun (WGS) entry which is preliminary data.</text>
</comment>
<dbReference type="AlphaFoldDB" id="A0AAN5CUK5"/>
<feature type="region of interest" description="Disordered" evidence="1">
    <location>
        <begin position="211"/>
        <end position="327"/>
    </location>
</feature>
<feature type="compositionally biased region" description="Basic and acidic residues" evidence="1">
    <location>
        <begin position="115"/>
        <end position="128"/>
    </location>
</feature>
<feature type="region of interest" description="Disordered" evidence="1">
    <location>
        <begin position="737"/>
        <end position="758"/>
    </location>
</feature>
<feature type="transmembrane region" description="Helical" evidence="2">
    <location>
        <begin position="652"/>
        <end position="676"/>
    </location>
</feature>
<keyword evidence="2" id="KW-0472">Membrane</keyword>
<feature type="region of interest" description="Disordered" evidence="1">
    <location>
        <begin position="28"/>
        <end position="47"/>
    </location>
</feature>
<organism evidence="5 6">
    <name type="scientific">Pristionchus mayeri</name>
    <dbReference type="NCBI Taxonomy" id="1317129"/>
    <lineage>
        <taxon>Eukaryota</taxon>
        <taxon>Metazoa</taxon>
        <taxon>Ecdysozoa</taxon>
        <taxon>Nematoda</taxon>
        <taxon>Chromadorea</taxon>
        <taxon>Rhabditida</taxon>
        <taxon>Rhabditina</taxon>
        <taxon>Diplogasteromorpha</taxon>
        <taxon>Diplogasteroidea</taxon>
        <taxon>Neodiplogasteridae</taxon>
        <taxon>Pristionchus</taxon>
    </lineage>
</organism>
<accession>A0AAN5CUK5</accession>
<dbReference type="SUPFAM" id="SSF82671">
    <property type="entry name" value="SEA domain"/>
    <property type="match status" value="1"/>
</dbReference>
<feature type="chain" id="PRO_5043043667" description="SEA domain-containing protein" evidence="3">
    <location>
        <begin position="20"/>
        <end position="758"/>
    </location>
</feature>
<keyword evidence="3" id="KW-0732">Signal</keyword>
<gene>
    <name evidence="5" type="ORF">PMAYCL1PPCAC_21396</name>
</gene>
<evidence type="ECO:0000313" key="6">
    <source>
        <dbReference type="Proteomes" id="UP001328107"/>
    </source>
</evidence>
<dbReference type="Proteomes" id="UP001328107">
    <property type="component" value="Unassembled WGS sequence"/>
</dbReference>
<feature type="domain" description="SEA" evidence="4">
    <location>
        <begin position="521"/>
        <end position="634"/>
    </location>
</feature>
<name>A0AAN5CUK5_9BILA</name>
<feature type="compositionally biased region" description="Low complexity" evidence="1">
    <location>
        <begin position="212"/>
        <end position="233"/>
    </location>
</feature>
<feature type="compositionally biased region" description="Low complexity" evidence="1">
    <location>
        <begin position="739"/>
        <end position="758"/>
    </location>
</feature>
<evidence type="ECO:0000313" key="5">
    <source>
        <dbReference type="EMBL" id="GMR51201.1"/>
    </source>
</evidence>
<feature type="compositionally biased region" description="Polar residues" evidence="1">
    <location>
        <begin position="256"/>
        <end position="267"/>
    </location>
</feature>
<feature type="region of interest" description="Disordered" evidence="1">
    <location>
        <begin position="358"/>
        <end position="471"/>
    </location>
</feature>
<feature type="compositionally biased region" description="Low complexity" evidence="1">
    <location>
        <begin position="418"/>
        <end position="451"/>
    </location>
</feature>
<dbReference type="InterPro" id="IPR036364">
    <property type="entry name" value="SEA_dom_sf"/>
</dbReference>
<reference evidence="6" key="1">
    <citation type="submission" date="2022-10" db="EMBL/GenBank/DDBJ databases">
        <title>Genome assembly of Pristionchus species.</title>
        <authorList>
            <person name="Yoshida K."/>
            <person name="Sommer R.J."/>
        </authorList>
    </citation>
    <scope>NUCLEOTIDE SEQUENCE [LARGE SCALE GENOMIC DNA]</scope>
    <source>
        <strain evidence="6">RS5460</strain>
    </source>
</reference>
<dbReference type="InterPro" id="IPR000082">
    <property type="entry name" value="SEA_dom"/>
</dbReference>
<keyword evidence="2" id="KW-0812">Transmembrane</keyword>
<evidence type="ECO:0000256" key="1">
    <source>
        <dbReference type="SAM" id="MobiDB-lite"/>
    </source>
</evidence>
<feature type="compositionally biased region" description="Low complexity" evidence="1">
    <location>
        <begin position="361"/>
        <end position="398"/>
    </location>
</feature>
<dbReference type="EMBL" id="BTRK01000005">
    <property type="protein sequence ID" value="GMR51201.1"/>
    <property type="molecule type" value="Genomic_DNA"/>
</dbReference>
<feature type="compositionally biased region" description="Basic and acidic residues" evidence="1">
    <location>
        <begin position="455"/>
        <end position="464"/>
    </location>
</feature>
<protein>
    <recommendedName>
        <fullName evidence="4">SEA domain-containing protein</fullName>
    </recommendedName>
</protein>